<dbReference type="AlphaFoldDB" id="A0A0N9X8F9"/>
<name>A0A0N9X8F9_PSEFL</name>
<accession>A0A0N9X8F9</accession>
<evidence type="ECO:0000313" key="1">
    <source>
        <dbReference type="EMBL" id="ALI07352.1"/>
    </source>
</evidence>
<dbReference type="EMBL" id="CP012831">
    <property type="protein sequence ID" value="ALI07352.1"/>
    <property type="molecule type" value="Genomic_DNA"/>
</dbReference>
<dbReference type="Proteomes" id="UP000059425">
    <property type="component" value="Chromosome"/>
</dbReference>
<evidence type="ECO:0008006" key="3">
    <source>
        <dbReference type="Google" id="ProtNLM"/>
    </source>
</evidence>
<gene>
    <name evidence="1" type="ORF">AO356_11210</name>
</gene>
<organism evidence="1 2">
    <name type="scientific">Pseudomonas fluorescens</name>
    <dbReference type="NCBI Taxonomy" id="294"/>
    <lineage>
        <taxon>Bacteria</taxon>
        <taxon>Pseudomonadati</taxon>
        <taxon>Pseudomonadota</taxon>
        <taxon>Gammaproteobacteria</taxon>
        <taxon>Pseudomonadales</taxon>
        <taxon>Pseudomonadaceae</taxon>
        <taxon>Pseudomonas</taxon>
    </lineage>
</organism>
<reference evidence="1 2" key="2">
    <citation type="journal article" date="2018" name="Nature">
        <title>Mutant phenotypes for thousands of bacterial genes of unknown function.</title>
        <authorList>
            <person name="Price M.N."/>
            <person name="Wetmore K.M."/>
            <person name="Waters R.J."/>
            <person name="Callaghan M."/>
            <person name="Ray J."/>
            <person name="Liu H."/>
            <person name="Kuehl J.V."/>
            <person name="Melnyk R.A."/>
            <person name="Lamson J.S."/>
            <person name="Suh Y."/>
            <person name="Carlson H.K."/>
            <person name="Esquivel Z."/>
            <person name="Sadeeshkumar H."/>
            <person name="Chakraborty R."/>
            <person name="Zane G.M."/>
            <person name="Rubin B.E."/>
            <person name="Wall J.D."/>
            <person name="Visel A."/>
            <person name="Bristow J."/>
            <person name="Blow M.J."/>
            <person name="Arkin A.P."/>
            <person name="Deutschbauer A.M."/>
        </authorList>
    </citation>
    <scope>NUCLEOTIDE SEQUENCE [LARGE SCALE GENOMIC DNA]</scope>
    <source>
        <strain evidence="1 2">FW300-N2C3</strain>
    </source>
</reference>
<protein>
    <recommendedName>
        <fullName evidence="3">N-acetyltransferase</fullName>
    </recommendedName>
</protein>
<sequence>MKRPRISDFKHQMFRSTAMQLAKEYLLDDPWVLAERGIDAGRIRYEPITQVALDQCYLWGSEAQLYPWEDIPGWKNRDGKAFDLSLWYDHELCGLCFATPKSSTLSIKVVLLEGKPDVTHPLKGEVAGLVLIAISRYARMLKLREIEIFEPDPGAVQWYRHLGFDFDDQRRLVIAVDEA</sequence>
<proteinExistence type="predicted"/>
<reference evidence="2" key="1">
    <citation type="submission" date="2015-09" db="EMBL/GenBank/DDBJ databases">
        <title>Whole genome sequence of Pseudomonas fluorescens FW300-N2C3.</title>
        <authorList>
            <person name="Ray J."/>
            <person name="Melnyk R."/>
            <person name="Deutschbauer A."/>
        </authorList>
    </citation>
    <scope>NUCLEOTIDE SEQUENCE [LARGE SCALE GENOMIC DNA]</scope>
    <source>
        <strain evidence="2">FW300-N2C3</strain>
    </source>
</reference>
<evidence type="ECO:0000313" key="2">
    <source>
        <dbReference type="Proteomes" id="UP000059425"/>
    </source>
</evidence>